<dbReference type="AlphaFoldDB" id="A0A165GK50"/>
<gene>
    <name evidence="3" type="ORF">CALCODRAFT_516963</name>
</gene>
<sequence length="387" mass="42359">MNNSPSFSNSTNSDCGSPDPDVSGIGVRVSLYASVTMGLIMMRWLTHDMDAFQDAARTAFITSIALVISALISLYTSSQGLALVDALVVTAVTSLVMAYSFIVGSQGTSYVQRLGSNRFELTFTLFFTAILHTALWTTFGIIVWTNPINFGQSAIENCNPNPNVNVVFWLFGHTISISNVGLRRFALFAFSAGGALSIGWTITGFFYTRLGKQRVEATNIDVGRMRAEGQPTNDENLPVEHHPLNPIRQPMGPQRVPDNGASEQNPPSTAGPQHEAALEAQGPLELDESQPRKHRSKRWSLSTIVLLWRHASGWGGVAAYIYLIVTTESLITANQHRDATNTVTFGQILSLFLLLDQIVFQPMSQIFDFLLVRAEWAAKSEAPNTSS</sequence>
<feature type="transmembrane region" description="Helical" evidence="2">
    <location>
        <begin position="299"/>
        <end position="323"/>
    </location>
</feature>
<protein>
    <submittedName>
        <fullName evidence="3">Uncharacterized protein</fullName>
    </submittedName>
</protein>
<feature type="region of interest" description="Disordered" evidence="1">
    <location>
        <begin position="222"/>
        <end position="276"/>
    </location>
</feature>
<feature type="transmembrane region" description="Helical" evidence="2">
    <location>
        <begin position="81"/>
        <end position="102"/>
    </location>
</feature>
<feature type="transmembrane region" description="Helical" evidence="2">
    <location>
        <begin position="123"/>
        <end position="144"/>
    </location>
</feature>
<dbReference type="OrthoDB" id="3395149at2759"/>
<feature type="transmembrane region" description="Helical" evidence="2">
    <location>
        <begin position="58"/>
        <end position="75"/>
    </location>
</feature>
<dbReference type="Proteomes" id="UP000076842">
    <property type="component" value="Unassembled WGS sequence"/>
</dbReference>
<name>A0A165GK50_9BASI</name>
<feature type="transmembrane region" description="Helical" evidence="2">
    <location>
        <begin position="29"/>
        <end position="46"/>
    </location>
</feature>
<organism evidence="3 4">
    <name type="scientific">Calocera cornea HHB12733</name>
    <dbReference type="NCBI Taxonomy" id="1353952"/>
    <lineage>
        <taxon>Eukaryota</taxon>
        <taxon>Fungi</taxon>
        <taxon>Dikarya</taxon>
        <taxon>Basidiomycota</taxon>
        <taxon>Agaricomycotina</taxon>
        <taxon>Dacrymycetes</taxon>
        <taxon>Dacrymycetales</taxon>
        <taxon>Dacrymycetaceae</taxon>
        <taxon>Calocera</taxon>
    </lineage>
</organism>
<reference evidence="3 4" key="1">
    <citation type="journal article" date="2016" name="Mol. Biol. Evol.">
        <title>Comparative Genomics of Early-Diverging Mushroom-Forming Fungi Provides Insights into the Origins of Lignocellulose Decay Capabilities.</title>
        <authorList>
            <person name="Nagy L.G."/>
            <person name="Riley R."/>
            <person name="Tritt A."/>
            <person name="Adam C."/>
            <person name="Daum C."/>
            <person name="Floudas D."/>
            <person name="Sun H."/>
            <person name="Yadav J.S."/>
            <person name="Pangilinan J."/>
            <person name="Larsson K.H."/>
            <person name="Matsuura K."/>
            <person name="Barry K."/>
            <person name="Labutti K."/>
            <person name="Kuo R."/>
            <person name="Ohm R.A."/>
            <person name="Bhattacharya S.S."/>
            <person name="Shirouzu T."/>
            <person name="Yoshinaga Y."/>
            <person name="Martin F.M."/>
            <person name="Grigoriev I.V."/>
            <person name="Hibbett D.S."/>
        </authorList>
    </citation>
    <scope>NUCLEOTIDE SEQUENCE [LARGE SCALE GENOMIC DNA]</scope>
    <source>
        <strain evidence="3 4">HHB12733</strain>
    </source>
</reference>
<dbReference type="InParanoid" id="A0A165GK50"/>
<keyword evidence="2" id="KW-0472">Membrane</keyword>
<evidence type="ECO:0000256" key="2">
    <source>
        <dbReference type="SAM" id="Phobius"/>
    </source>
</evidence>
<keyword evidence="2" id="KW-1133">Transmembrane helix</keyword>
<proteinExistence type="predicted"/>
<evidence type="ECO:0000256" key="1">
    <source>
        <dbReference type="SAM" id="MobiDB-lite"/>
    </source>
</evidence>
<evidence type="ECO:0000313" key="4">
    <source>
        <dbReference type="Proteomes" id="UP000076842"/>
    </source>
</evidence>
<keyword evidence="4" id="KW-1185">Reference proteome</keyword>
<feature type="compositionally biased region" description="Polar residues" evidence="1">
    <location>
        <begin position="261"/>
        <end position="271"/>
    </location>
</feature>
<accession>A0A165GK50</accession>
<feature type="transmembrane region" description="Helical" evidence="2">
    <location>
        <begin position="185"/>
        <end position="207"/>
    </location>
</feature>
<dbReference type="EMBL" id="KV423954">
    <property type="protein sequence ID" value="KZT58174.1"/>
    <property type="molecule type" value="Genomic_DNA"/>
</dbReference>
<keyword evidence="2" id="KW-0812">Transmembrane</keyword>
<evidence type="ECO:0000313" key="3">
    <source>
        <dbReference type="EMBL" id="KZT58174.1"/>
    </source>
</evidence>